<evidence type="ECO:0000313" key="1">
    <source>
        <dbReference type="EMBL" id="RDK39065.1"/>
    </source>
</evidence>
<dbReference type="Proteomes" id="UP000254937">
    <property type="component" value="Unassembled WGS sequence"/>
</dbReference>
<dbReference type="AlphaFoldDB" id="A0A370PA53"/>
<keyword evidence="2" id="KW-1185">Reference proteome</keyword>
<protein>
    <submittedName>
        <fullName evidence="1">Uncharacterized protein</fullName>
    </submittedName>
</protein>
<gene>
    <name evidence="1" type="ORF">M752DRAFT_269178</name>
</gene>
<reference evidence="1 2" key="1">
    <citation type="submission" date="2018-07" db="EMBL/GenBank/DDBJ databases">
        <title>Section-level genome sequencing of Aspergillus section Nigri to investigate inter- and intra-species variation.</title>
        <authorList>
            <consortium name="DOE Joint Genome Institute"/>
            <person name="Vesth T.C."/>
            <person name="Nybo J.L."/>
            <person name="Theobald S."/>
            <person name="Frisvad J.C."/>
            <person name="Larsen T.O."/>
            <person name="Nielsen K.F."/>
            <person name="Hoof J.B."/>
            <person name="Brandl J."/>
            <person name="Salamov A."/>
            <person name="Riley R."/>
            <person name="Gladden J.M."/>
            <person name="Phatale P."/>
            <person name="Nielsen M.T."/>
            <person name="Lyhne E.K."/>
            <person name="Kogle M.E."/>
            <person name="Strasser K."/>
            <person name="McDonnell E."/>
            <person name="Barry K."/>
            <person name="Clum A."/>
            <person name="Chen C."/>
            <person name="Nolan M."/>
            <person name="Sandor L."/>
            <person name="Kuo A."/>
            <person name="Lipzen A."/>
            <person name="Hainaut M."/>
            <person name="Drula E."/>
            <person name="Tsang A."/>
            <person name="Magnuson J.K."/>
            <person name="Henrissat B."/>
            <person name="Wiebenga A."/>
            <person name="Simmons B.A."/>
            <person name="Makela M.R."/>
            <person name="De vries R.P."/>
            <person name="Grigoriev I.V."/>
            <person name="Mortensen U.H."/>
            <person name="Baker S.E."/>
            <person name="Andersen M.R."/>
        </authorList>
    </citation>
    <scope>NUCLEOTIDE SEQUENCE [LARGE SCALE GENOMIC DNA]</scope>
    <source>
        <strain evidence="1 2">ATCC 13157</strain>
    </source>
</reference>
<proteinExistence type="predicted"/>
<evidence type="ECO:0000313" key="2">
    <source>
        <dbReference type="Proteomes" id="UP000254937"/>
    </source>
</evidence>
<organism evidence="1 2">
    <name type="scientific">Aspergillus phoenicis ATCC 13157</name>
    <dbReference type="NCBI Taxonomy" id="1353007"/>
    <lineage>
        <taxon>Eukaryota</taxon>
        <taxon>Fungi</taxon>
        <taxon>Dikarya</taxon>
        <taxon>Ascomycota</taxon>
        <taxon>Pezizomycotina</taxon>
        <taxon>Eurotiomycetes</taxon>
        <taxon>Eurotiomycetidae</taxon>
        <taxon>Eurotiales</taxon>
        <taxon>Aspergillaceae</taxon>
        <taxon>Aspergillus</taxon>
    </lineage>
</organism>
<accession>A0A370PA53</accession>
<sequence>MVLLLLEATRRFQNTPVGRDASSHHRHTYSVRIGTLLAGNIPRTQQTLQIPDQKKGYRLLPLLVNQSGAELRTRSYSSSGTVPRSIMVVSALSGDAASEKESAAADKLQQRHKQGIVLRTCRSQPTQWIDCFRSNLVGFTIQLQRVAPQQTMALIAT</sequence>
<name>A0A370PA53_ASPPH</name>
<dbReference type="EMBL" id="KZ851862">
    <property type="protein sequence ID" value="RDK39065.1"/>
    <property type="molecule type" value="Genomic_DNA"/>
</dbReference>